<keyword evidence="6" id="KW-0238">DNA-binding</keyword>
<comment type="function">
    <text evidence="1">NodD regulates the expression of the nodABCFE genes which encode other nodulation proteins. NodD is also a negative regulator of its own expression. Binds flavonoids as inducers.</text>
</comment>
<dbReference type="PROSITE" id="PS50931">
    <property type="entry name" value="HTH_LYSR"/>
    <property type="match status" value="1"/>
</dbReference>
<evidence type="ECO:0000256" key="6">
    <source>
        <dbReference type="ARBA" id="ARBA00023125"/>
    </source>
</evidence>
<evidence type="ECO:0000313" key="10">
    <source>
        <dbReference type="EMBL" id="NPU63775.1"/>
    </source>
</evidence>
<keyword evidence="3" id="KW-0536">Nodulation</keyword>
<comment type="caution">
    <text evidence="10">The sequence shown here is derived from an EMBL/GenBank/DDBJ whole genome shotgun (WGS) entry which is preliminary data.</text>
</comment>
<evidence type="ECO:0000256" key="8">
    <source>
        <dbReference type="ARBA" id="ARBA00023163"/>
    </source>
</evidence>
<dbReference type="InterPro" id="IPR050389">
    <property type="entry name" value="LysR-type_TF"/>
</dbReference>
<keyword evidence="8" id="KW-0804">Transcription</keyword>
<evidence type="ECO:0000256" key="5">
    <source>
        <dbReference type="ARBA" id="ARBA00023015"/>
    </source>
</evidence>
<evidence type="ECO:0000256" key="4">
    <source>
        <dbReference type="ARBA" id="ARBA00022491"/>
    </source>
</evidence>
<feature type="domain" description="HTH lysR-type" evidence="9">
    <location>
        <begin position="6"/>
        <end position="63"/>
    </location>
</feature>
<dbReference type="InterPro" id="IPR000847">
    <property type="entry name" value="LysR_HTH_N"/>
</dbReference>
<accession>A0ABX2C801</accession>
<name>A0ABX2C801_9BRAD</name>
<dbReference type="RefSeq" id="WP_172108511.1">
    <property type="nucleotide sequence ID" value="NZ_JABFDM010000006.1"/>
</dbReference>
<dbReference type="Gene3D" id="1.10.10.10">
    <property type="entry name" value="Winged helix-like DNA-binding domain superfamily/Winged helix DNA-binding domain"/>
    <property type="match status" value="1"/>
</dbReference>
<keyword evidence="11" id="KW-1185">Reference proteome</keyword>
<evidence type="ECO:0000259" key="9">
    <source>
        <dbReference type="PROSITE" id="PS50931"/>
    </source>
</evidence>
<proteinExistence type="inferred from homology"/>
<dbReference type="InterPro" id="IPR036388">
    <property type="entry name" value="WH-like_DNA-bd_sf"/>
</dbReference>
<organism evidence="10 11">
    <name type="scientific">Bradyrhizobium aeschynomenes</name>
    <dbReference type="NCBI Taxonomy" id="2734909"/>
    <lineage>
        <taxon>Bacteria</taxon>
        <taxon>Pseudomonadati</taxon>
        <taxon>Pseudomonadota</taxon>
        <taxon>Alphaproteobacteria</taxon>
        <taxon>Hyphomicrobiales</taxon>
        <taxon>Nitrobacteraceae</taxon>
        <taxon>Bradyrhizobium</taxon>
    </lineage>
</organism>
<sequence length="306" mass="34865">MRLDRFDLNLLVALDVLLDERNVTRAADRLRLGQSATSAALARLREFFADELLTPVGRQFELTPLAQALIEPVKDTLIRARAAISTKPDFDPAKVNRTFRICASDYVTYVLVSRVAIELARRAAGFQLEISHLPKHVEQVFQLGDIDLMILPELYASRIPHPQMHLLSDDHVCLMDQARKLRRGRLTEDDYFAAGHVSVRLGEAGTHSFEELFFPRAGRQRNVAATVDSFCVLPKMLCGTDRIATVHRLLAQDLARHYAVKYVDFPFEIPKLKESMIWPSFRDQDPSHRFLRGVFEECARQIAADR</sequence>
<dbReference type="Pfam" id="PF03466">
    <property type="entry name" value="LysR_substrate"/>
    <property type="match status" value="1"/>
</dbReference>
<dbReference type="EMBL" id="JABFDN010000001">
    <property type="protein sequence ID" value="NPU63775.1"/>
    <property type="molecule type" value="Genomic_DNA"/>
</dbReference>
<comment type="similarity">
    <text evidence="2">Belongs to the LysR transcriptional regulatory family.</text>
</comment>
<dbReference type="SUPFAM" id="SSF53850">
    <property type="entry name" value="Periplasmic binding protein-like II"/>
    <property type="match status" value="1"/>
</dbReference>
<evidence type="ECO:0000256" key="7">
    <source>
        <dbReference type="ARBA" id="ARBA00023159"/>
    </source>
</evidence>
<keyword evidence="5" id="KW-0805">Transcription regulation</keyword>
<evidence type="ECO:0000256" key="2">
    <source>
        <dbReference type="ARBA" id="ARBA00009437"/>
    </source>
</evidence>
<dbReference type="Pfam" id="PF00126">
    <property type="entry name" value="HTH_1"/>
    <property type="match status" value="1"/>
</dbReference>
<dbReference type="Proteomes" id="UP000886476">
    <property type="component" value="Unassembled WGS sequence"/>
</dbReference>
<protein>
    <submittedName>
        <fullName evidence="10">LysR family transcriptional regulator</fullName>
    </submittedName>
</protein>
<dbReference type="InterPro" id="IPR036390">
    <property type="entry name" value="WH_DNA-bd_sf"/>
</dbReference>
<dbReference type="InterPro" id="IPR005119">
    <property type="entry name" value="LysR_subst-bd"/>
</dbReference>
<evidence type="ECO:0000256" key="3">
    <source>
        <dbReference type="ARBA" id="ARBA00022458"/>
    </source>
</evidence>
<keyword evidence="7" id="KW-0010">Activator</keyword>
<dbReference type="PANTHER" id="PTHR30118:SF6">
    <property type="entry name" value="HTH-TYPE TRANSCRIPTIONAL REGULATOR LEUO"/>
    <property type="match status" value="1"/>
</dbReference>
<gene>
    <name evidence="10" type="ORF">HL667_02060</name>
</gene>
<evidence type="ECO:0000313" key="11">
    <source>
        <dbReference type="Proteomes" id="UP000886476"/>
    </source>
</evidence>
<keyword evidence="4" id="KW-0678">Repressor</keyword>
<evidence type="ECO:0000256" key="1">
    <source>
        <dbReference type="ARBA" id="ARBA00003502"/>
    </source>
</evidence>
<reference evidence="10" key="1">
    <citation type="submission" date="2020-05" db="EMBL/GenBank/DDBJ databases">
        <title>Nod-independent and nitrogen-fixing Bradyrhizobium aeschynomene sp. nov. isolated from nodules of Aeschynomene indica.</title>
        <authorList>
            <person name="Zhang Z."/>
        </authorList>
    </citation>
    <scope>NUCLEOTIDE SEQUENCE</scope>
    <source>
        <strain evidence="10">83012</strain>
    </source>
</reference>
<dbReference type="SUPFAM" id="SSF46785">
    <property type="entry name" value="Winged helix' DNA-binding domain"/>
    <property type="match status" value="1"/>
</dbReference>
<dbReference type="Gene3D" id="3.40.190.10">
    <property type="entry name" value="Periplasmic binding protein-like II"/>
    <property type="match status" value="2"/>
</dbReference>
<dbReference type="PANTHER" id="PTHR30118">
    <property type="entry name" value="HTH-TYPE TRANSCRIPTIONAL REGULATOR LEUO-RELATED"/>
    <property type="match status" value="1"/>
</dbReference>